<reference evidence="3" key="1">
    <citation type="submission" date="2016-10" db="EMBL/GenBank/DDBJ databases">
        <authorList>
            <person name="Varghese N."/>
            <person name="Submissions S."/>
        </authorList>
    </citation>
    <scope>NUCLEOTIDE SEQUENCE [LARGE SCALE GENOMIC DNA]</scope>
    <source>
        <strain evidence="3">DSM 15310</strain>
    </source>
</reference>
<dbReference type="InterPro" id="IPR025643">
    <property type="entry name" value="R2K_3"/>
</dbReference>
<protein>
    <recommendedName>
        <fullName evidence="1">ATP-grasp domain-containing protein</fullName>
    </recommendedName>
</protein>
<sequence length="245" mass="27678">MHILYPSLPYETATPDPLWEPEYRWAQAQGWQVRLFDVETNLFRPATADPTPALYRGWMLTATEYATLAQRTPLLVMPAEYLASHEATGWYEAVREFTIPSTFRQPDNVPDFADGQTYFVKGLVKSFGTDSVVASPEQWQQLLTKQQMGPNEQLFVREFVPLREKSEQRFFVVNGRAYGAAGAELPPRLVPVLNQLAGRRFYSLDVARTWTGEAVVVEVGDGQVSDLKEWQLDDFGATVLAALAQ</sequence>
<organism evidence="2 3">
    <name type="scientific">Hymenobacter actinosclerus</name>
    <dbReference type="NCBI Taxonomy" id="82805"/>
    <lineage>
        <taxon>Bacteria</taxon>
        <taxon>Pseudomonadati</taxon>
        <taxon>Bacteroidota</taxon>
        <taxon>Cytophagia</taxon>
        <taxon>Cytophagales</taxon>
        <taxon>Hymenobacteraceae</taxon>
        <taxon>Hymenobacter</taxon>
    </lineage>
</organism>
<name>A0A1I0IXT4_9BACT</name>
<dbReference type="EMBL" id="FOHS01000006">
    <property type="protein sequence ID" value="SEU02190.1"/>
    <property type="molecule type" value="Genomic_DNA"/>
</dbReference>
<keyword evidence="3" id="KW-1185">Reference proteome</keyword>
<dbReference type="OrthoDB" id="5355744at2"/>
<evidence type="ECO:0000259" key="1">
    <source>
        <dbReference type="Pfam" id="PF14243"/>
    </source>
</evidence>
<dbReference type="Pfam" id="PF14243">
    <property type="entry name" value="R2K_3"/>
    <property type="match status" value="1"/>
</dbReference>
<proteinExistence type="predicted"/>
<evidence type="ECO:0000313" key="2">
    <source>
        <dbReference type="EMBL" id="SEU02190.1"/>
    </source>
</evidence>
<dbReference type="Proteomes" id="UP000198697">
    <property type="component" value="Unassembled WGS sequence"/>
</dbReference>
<gene>
    <name evidence="2" type="ORF">SAMN04487998_3523</name>
</gene>
<evidence type="ECO:0000313" key="3">
    <source>
        <dbReference type="Proteomes" id="UP000198697"/>
    </source>
</evidence>
<dbReference type="AlphaFoldDB" id="A0A1I0IXT4"/>
<dbReference type="STRING" id="82805.SAMN04487998_3523"/>
<dbReference type="RefSeq" id="WP_092774002.1">
    <property type="nucleotide sequence ID" value="NZ_FOHS01000006.1"/>
</dbReference>
<feature type="domain" description="ATP-grasp" evidence="1">
    <location>
        <begin position="103"/>
        <end position="233"/>
    </location>
</feature>
<accession>A0A1I0IXT4</accession>